<organism evidence="3 4">
    <name type="scientific">Caenispirillum salinarum AK4</name>
    <dbReference type="NCBI Taxonomy" id="1238182"/>
    <lineage>
        <taxon>Bacteria</taxon>
        <taxon>Pseudomonadati</taxon>
        <taxon>Pseudomonadota</taxon>
        <taxon>Alphaproteobacteria</taxon>
        <taxon>Rhodospirillales</taxon>
        <taxon>Novispirillaceae</taxon>
        <taxon>Caenispirillum</taxon>
    </lineage>
</organism>
<comment type="caution">
    <text evidence="3">The sequence shown here is derived from an EMBL/GenBank/DDBJ whole genome shotgun (WGS) entry which is preliminary data.</text>
</comment>
<dbReference type="Proteomes" id="UP000009881">
    <property type="component" value="Unassembled WGS sequence"/>
</dbReference>
<feature type="domain" description="EamA" evidence="2">
    <location>
        <begin position="4"/>
        <end position="120"/>
    </location>
</feature>
<dbReference type="eggNOG" id="COG0697">
    <property type="taxonomic scope" value="Bacteria"/>
</dbReference>
<name>K9HW84_9PROT</name>
<dbReference type="InterPro" id="IPR000620">
    <property type="entry name" value="EamA_dom"/>
</dbReference>
<feature type="domain" description="EamA" evidence="2">
    <location>
        <begin position="131"/>
        <end position="255"/>
    </location>
</feature>
<dbReference type="AlphaFoldDB" id="K9HW84"/>
<gene>
    <name evidence="3" type="ORF">C882_2570</name>
</gene>
<dbReference type="PANTHER" id="PTHR22911">
    <property type="entry name" value="ACYL-MALONYL CONDENSING ENZYME-RELATED"/>
    <property type="match status" value="1"/>
</dbReference>
<evidence type="ECO:0000259" key="2">
    <source>
        <dbReference type="Pfam" id="PF00892"/>
    </source>
</evidence>
<keyword evidence="1" id="KW-0812">Transmembrane</keyword>
<evidence type="ECO:0000313" key="3">
    <source>
        <dbReference type="EMBL" id="EKV32491.1"/>
    </source>
</evidence>
<protein>
    <submittedName>
        <fullName evidence="3">Membrane protein, putative</fullName>
    </submittedName>
</protein>
<sequence length="269" mass="28899">MGGLFIRHVEDAGVWQILFYRSVAFSILVALFLLTARWLGKSGGRAMPTPTVIVAAMSLALAFILYVFSVQATTVGNVVLILSAAPFVIALLSVVVLKARVPVSTWAFIAVGVSGVLVIVVDDMMVRFDEGIVYATLTMLTYSLFIVLLKADGRVDMMMATFLAGVFAAVISFALADGLVMTGNDLRFAVSLGIVQIGVQYIFITIASRMIRAEEIALVLLLEVILAPLWVFLAFGETLSAATLLAAPLILLAVAGQAVTALWRERRAR</sequence>
<dbReference type="Pfam" id="PF00892">
    <property type="entry name" value="EamA"/>
    <property type="match status" value="2"/>
</dbReference>
<keyword evidence="4" id="KW-1185">Reference proteome</keyword>
<dbReference type="InterPro" id="IPR037185">
    <property type="entry name" value="EmrE-like"/>
</dbReference>
<feature type="transmembrane region" description="Helical" evidence="1">
    <location>
        <begin position="216"/>
        <end position="235"/>
    </location>
</feature>
<keyword evidence="1" id="KW-1133">Transmembrane helix</keyword>
<keyword evidence="1" id="KW-0472">Membrane</keyword>
<evidence type="ECO:0000256" key="1">
    <source>
        <dbReference type="SAM" id="Phobius"/>
    </source>
</evidence>
<feature type="transmembrane region" description="Helical" evidence="1">
    <location>
        <begin position="132"/>
        <end position="149"/>
    </location>
</feature>
<feature type="transmembrane region" description="Helical" evidence="1">
    <location>
        <begin position="103"/>
        <end position="120"/>
    </location>
</feature>
<proteinExistence type="predicted"/>
<feature type="transmembrane region" description="Helical" evidence="1">
    <location>
        <begin position="186"/>
        <end position="204"/>
    </location>
</feature>
<dbReference type="EMBL" id="ANHY01000003">
    <property type="protein sequence ID" value="EKV32491.1"/>
    <property type="molecule type" value="Genomic_DNA"/>
</dbReference>
<evidence type="ECO:0000313" key="4">
    <source>
        <dbReference type="Proteomes" id="UP000009881"/>
    </source>
</evidence>
<dbReference type="STRING" id="1238182.C882_2570"/>
<dbReference type="GO" id="GO:0016020">
    <property type="term" value="C:membrane"/>
    <property type="evidence" value="ECO:0007669"/>
    <property type="project" value="InterPro"/>
</dbReference>
<reference evidence="3 4" key="1">
    <citation type="journal article" date="2013" name="Genome Announc.">
        <title>Draft Genome Sequence of an Alphaproteobacterium, Caenispirillum salinarum AK4(T), Isolated from a Solar Saltern.</title>
        <authorList>
            <person name="Khatri I."/>
            <person name="Singh A."/>
            <person name="Korpole S."/>
            <person name="Pinnaka A.K."/>
            <person name="Subramanian S."/>
        </authorList>
    </citation>
    <scope>NUCLEOTIDE SEQUENCE [LARGE SCALE GENOMIC DNA]</scope>
    <source>
        <strain evidence="3 4">AK4</strain>
    </source>
</reference>
<feature type="transmembrane region" description="Helical" evidence="1">
    <location>
        <begin position="161"/>
        <end position="180"/>
    </location>
</feature>
<feature type="transmembrane region" description="Helical" evidence="1">
    <location>
        <begin position="75"/>
        <end position="96"/>
    </location>
</feature>
<feature type="transmembrane region" description="Helical" evidence="1">
    <location>
        <begin position="51"/>
        <end position="69"/>
    </location>
</feature>
<feature type="transmembrane region" description="Helical" evidence="1">
    <location>
        <begin position="241"/>
        <end position="263"/>
    </location>
</feature>
<feature type="transmembrane region" description="Helical" evidence="1">
    <location>
        <begin position="18"/>
        <end position="39"/>
    </location>
</feature>
<accession>K9HW84</accession>
<dbReference type="PANTHER" id="PTHR22911:SF135">
    <property type="entry name" value="BLR4310 PROTEIN"/>
    <property type="match status" value="1"/>
</dbReference>
<dbReference type="SUPFAM" id="SSF103481">
    <property type="entry name" value="Multidrug resistance efflux transporter EmrE"/>
    <property type="match status" value="2"/>
</dbReference>